<keyword evidence="1" id="KW-0812">Transmembrane</keyword>
<comment type="caution">
    <text evidence="2">The sequence shown here is derived from an EMBL/GenBank/DDBJ whole genome shotgun (WGS) entry which is preliminary data.</text>
</comment>
<gene>
    <name evidence="2" type="ORF">C667_22224</name>
</gene>
<feature type="transmembrane region" description="Helical" evidence="1">
    <location>
        <begin position="160"/>
        <end position="177"/>
    </location>
</feature>
<evidence type="ECO:0000313" key="3">
    <source>
        <dbReference type="Proteomes" id="UP000013047"/>
    </source>
</evidence>
<feature type="transmembrane region" description="Helical" evidence="1">
    <location>
        <begin position="183"/>
        <end position="204"/>
    </location>
</feature>
<name>N6ZIW5_9RHOO</name>
<dbReference type="Proteomes" id="UP000013047">
    <property type="component" value="Unassembled WGS sequence"/>
</dbReference>
<dbReference type="GO" id="GO:0008168">
    <property type="term" value="F:methyltransferase activity"/>
    <property type="evidence" value="ECO:0007669"/>
    <property type="project" value="UniProtKB-KW"/>
</dbReference>
<sequence length="219" mass="22203">MHAPAPGRPGTAPAARSPALALSPALLFLLVFVEGFVSLGAEILALRRLVPHVGSAITVTAPTIAFFLLALALGYQAGGRVADDYLARVRRNFLLAAALIALGLAGPVVELAFAHLQPAPVAWAVVVCGVLCPVAWLLGQTVPILTNLLRHERVGARSGAALYWSTLGSFLGALTLSMGVMQWLGVGAAVLVCTGLLLAAVPALGGVAGGQRPAAAAAL</sequence>
<evidence type="ECO:0000313" key="2">
    <source>
        <dbReference type="EMBL" id="ENO92069.1"/>
    </source>
</evidence>
<feature type="transmembrane region" description="Helical" evidence="1">
    <location>
        <begin position="20"/>
        <end position="41"/>
    </location>
</feature>
<reference evidence="2 3" key="1">
    <citation type="submission" date="2012-09" db="EMBL/GenBank/DDBJ databases">
        <title>Draft Genome Sequences of 6 Strains from Genus Thauera.</title>
        <authorList>
            <person name="Liu B."/>
            <person name="Shapleigh J.P."/>
            <person name="Frostegard A.H."/>
        </authorList>
    </citation>
    <scope>NUCLEOTIDE SEQUENCE [LARGE SCALE GENOMIC DNA]</scope>
    <source>
        <strain evidence="2 3">B4P</strain>
    </source>
</reference>
<organism evidence="2 3">
    <name type="scientific">Thauera phenylacetica B4P</name>
    <dbReference type="NCBI Taxonomy" id="1234382"/>
    <lineage>
        <taxon>Bacteria</taxon>
        <taxon>Pseudomonadati</taxon>
        <taxon>Pseudomonadota</taxon>
        <taxon>Betaproteobacteria</taxon>
        <taxon>Rhodocyclales</taxon>
        <taxon>Zoogloeaceae</taxon>
        <taxon>Thauera</taxon>
    </lineage>
</organism>
<feature type="non-terminal residue" evidence="2">
    <location>
        <position position="219"/>
    </location>
</feature>
<keyword evidence="1" id="KW-0472">Membrane</keyword>
<dbReference type="GO" id="GO:0032259">
    <property type="term" value="P:methylation"/>
    <property type="evidence" value="ECO:0007669"/>
    <property type="project" value="UniProtKB-KW"/>
</dbReference>
<keyword evidence="1" id="KW-1133">Transmembrane helix</keyword>
<feature type="transmembrane region" description="Helical" evidence="1">
    <location>
        <begin position="120"/>
        <end position="139"/>
    </location>
</feature>
<feature type="transmembrane region" description="Helical" evidence="1">
    <location>
        <begin position="53"/>
        <end position="73"/>
    </location>
</feature>
<dbReference type="AlphaFoldDB" id="N6ZIW5"/>
<accession>N6ZIW5</accession>
<evidence type="ECO:0000256" key="1">
    <source>
        <dbReference type="SAM" id="Phobius"/>
    </source>
</evidence>
<protein>
    <submittedName>
        <fullName evidence="2">Type 12 methyltransferase</fullName>
    </submittedName>
</protein>
<keyword evidence="2" id="KW-0808">Transferase</keyword>
<dbReference type="EMBL" id="AMXF01000359">
    <property type="protein sequence ID" value="ENO92069.1"/>
    <property type="molecule type" value="Genomic_DNA"/>
</dbReference>
<keyword evidence="2" id="KW-0489">Methyltransferase</keyword>
<feature type="transmembrane region" description="Helical" evidence="1">
    <location>
        <begin position="93"/>
        <end position="114"/>
    </location>
</feature>
<proteinExistence type="predicted"/>
<keyword evidence="3" id="KW-1185">Reference proteome</keyword>